<keyword evidence="2" id="KW-1185">Reference proteome</keyword>
<proteinExistence type="predicted"/>
<dbReference type="AlphaFoldDB" id="A0A1I6DC07"/>
<evidence type="ECO:0000313" key="1">
    <source>
        <dbReference type="EMBL" id="SFR02891.1"/>
    </source>
</evidence>
<sequence>MTKIGSAILHFGEKEKFPLYTIDGNRLSAVRAHAPKRATVHLRFDVMTWCSTAVSDREAHQPPDRSSRRQHVGSVLVSLMTSLSFTKPQLAVVSAWV</sequence>
<reference evidence="2" key="1">
    <citation type="submission" date="2016-10" db="EMBL/GenBank/DDBJ databases">
        <authorList>
            <person name="Varghese N."/>
            <person name="Submissions S."/>
        </authorList>
    </citation>
    <scope>NUCLEOTIDE SEQUENCE [LARGE SCALE GENOMIC DNA]</scope>
    <source>
        <strain evidence="2">DSM 44232</strain>
    </source>
</reference>
<gene>
    <name evidence="1" type="ORF">SAMN04488564_102201</name>
</gene>
<protein>
    <submittedName>
        <fullName evidence="1">Uncharacterized protein</fullName>
    </submittedName>
</protein>
<name>A0A1I6DC07_9PSEU</name>
<dbReference type="Proteomes" id="UP000198583">
    <property type="component" value="Unassembled WGS sequence"/>
</dbReference>
<evidence type="ECO:0000313" key="2">
    <source>
        <dbReference type="Proteomes" id="UP000198583"/>
    </source>
</evidence>
<accession>A0A1I6DC07</accession>
<dbReference type="EMBL" id="FOYL01000002">
    <property type="protein sequence ID" value="SFR02891.1"/>
    <property type="molecule type" value="Genomic_DNA"/>
</dbReference>
<organism evidence="1 2">
    <name type="scientific">Lentzea waywayandensis</name>
    <dbReference type="NCBI Taxonomy" id="84724"/>
    <lineage>
        <taxon>Bacteria</taxon>
        <taxon>Bacillati</taxon>
        <taxon>Actinomycetota</taxon>
        <taxon>Actinomycetes</taxon>
        <taxon>Pseudonocardiales</taxon>
        <taxon>Pseudonocardiaceae</taxon>
        <taxon>Lentzea</taxon>
    </lineage>
</organism>